<dbReference type="RefSeq" id="WP_249475954.1">
    <property type="nucleotide sequence ID" value="NZ_JAMBEP010000005.1"/>
</dbReference>
<protein>
    <recommendedName>
        <fullName evidence="3">DUF1579 domain-containing protein</fullName>
    </recommendedName>
</protein>
<evidence type="ECO:0000313" key="2">
    <source>
        <dbReference type="Proteomes" id="UP001431217"/>
    </source>
</evidence>
<evidence type="ECO:0000313" key="1">
    <source>
        <dbReference type="EMBL" id="MCL1635969.1"/>
    </source>
</evidence>
<dbReference type="Proteomes" id="UP001431217">
    <property type="component" value="Unassembled WGS sequence"/>
</dbReference>
<proteinExistence type="predicted"/>
<reference evidence="1 2" key="1">
    <citation type="submission" date="2022-05" db="EMBL/GenBank/DDBJ databases">
        <title>Luteimonas sp. SX5, whole genome shotgun sequencing project.</title>
        <authorList>
            <person name="Zhao G."/>
            <person name="Shen L."/>
        </authorList>
    </citation>
    <scope>NUCLEOTIDE SEQUENCE [LARGE SCALE GENOMIC DNA]</scope>
    <source>
        <strain evidence="1 2">SX5</strain>
    </source>
</reference>
<dbReference type="EMBL" id="JAMBEP010000005">
    <property type="protein sequence ID" value="MCL1635969.1"/>
    <property type="molecule type" value="Genomic_DNA"/>
</dbReference>
<name>A0ABT0MM58_9GAMM</name>
<accession>A0ABT0MM58</accession>
<comment type="caution">
    <text evidence="1">The sequence shown here is derived from an EMBL/GenBank/DDBJ whole genome shotgun (WGS) entry which is preliminary data.</text>
</comment>
<organism evidence="1 2">
    <name type="scientific">Luteimonas galliterrae</name>
    <dbReference type="NCBI Taxonomy" id="2940486"/>
    <lineage>
        <taxon>Bacteria</taxon>
        <taxon>Pseudomonadati</taxon>
        <taxon>Pseudomonadota</taxon>
        <taxon>Gammaproteobacteria</taxon>
        <taxon>Lysobacterales</taxon>
        <taxon>Lysobacteraceae</taxon>
        <taxon>Luteimonas</taxon>
    </lineage>
</organism>
<gene>
    <name evidence="1" type="ORF">M2650_15200</name>
</gene>
<sequence>MNDIADEHDGRRDFDFFHGRWQLRNERLRQRLAGSDDWEIFASTQDCEPILGGLGNIDNFITDWGAGFIGMSLRLFDPQTRLWSIYWASNRTGTLDPPVVGRFENGVGTFYGHDTHEGRPVRLRFIWSEITATSALWQQALSADGGETWETNWYMRMTRIS</sequence>
<evidence type="ECO:0008006" key="3">
    <source>
        <dbReference type="Google" id="ProtNLM"/>
    </source>
</evidence>
<keyword evidence="2" id="KW-1185">Reference proteome</keyword>